<dbReference type="Proteomes" id="UP001181693">
    <property type="component" value="Unassembled WGS sequence"/>
</dbReference>
<feature type="domain" description="CXXC-type" evidence="12">
    <location>
        <begin position="210"/>
        <end position="257"/>
    </location>
</feature>
<keyword evidence="8" id="KW-0539">Nucleus</keyword>
<evidence type="ECO:0008006" key="15">
    <source>
        <dbReference type="Google" id="ProtNLM"/>
    </source>
</evidence>
<dbReference type="GO" id="GO:0008327">
    <property type="term" value="F:methyl-CpG binding"/>
    <property type="evidence" value="ECO:0007669"/>
    <property type="project" value="TreeGrafter"/>
</dbReference>
<dbReference type="GO" id="GO:0008270">
    <property type="term" value="F:zinc ion binding"/>
    <property type="evidence" value="ECO:0007669"/>
    <property type="project" value="UniProtKB-KW"/>
</dbReference>
<dbReference type="PROSITE" id="PS50982">
    <property type="entry name" value="MBD"/>
    <property type="match status" value="1"/>
</dbReference>
<protein>
    <recommendedName>
        <fullName evidence="15">Methyl-CpG-binding domain protein 1</fullName>
    </recommendedName>
</protein>
<name>A0AAV3AAK4_PYXAD</name>
<reference evidence="13" key="1">
    <citation type="thesis" date="2020" institute="ProQuest LLC" country="789 East Eisenhower Parkway, Ann Arbor, MI, USA">
        <title>Comparative Genomics and Chromosome Evolution.</title>
        <authorList>
            <person name="Mudd A.B."/>
        </authorList>
    </citation>
    <scope>NUCLEOTIDE SEQUENCE</scope>
    <source>
        <strain evidence="13">1538</strain>
        <tissue evidence="13">Blood</tissue>
    </source>
</reference>
<feature type="domain" description="CXXC-type" evidence="12">
    <location>
        <begin position="163"/>
        <end position="209"/>
    </location>
</feature>
<evidence type="ECO:0000256" key="4">
    <source>
        <dbReference type="ARBA" id="ARBA00022833"/>
    </source>
</evidence>
<dbReference type="InterPro" id="IPR001739">
    <property type="entry name" value="Methyl_CpG_DNA-bd"/>
</dbReference>
<keyword evidence="3 9" id="KW-0863">Zinc-finger</keyword>
<dbReference type="PANTHER" id="PTHR12396:SF57">
    <property type="entry name" value="METHYL-CPG-BINDING DOMAIN PROTEIN 1"/>
    <property type="match status" value="1"/>
</dbReference>
<evidence type="ECO:0000259" key="12">
    <source>
        <dbReference type="PROSITE" id="PS51058"/>
    </source>
</evidence>
<feature type="domain" description="CXXC-type" evidence="12">
    <location>
        <begin position="261"/>
        <end position="309"/>
    </location>
</feature>
<evidence type="ECO:0000313" key="14">
    <source>
        <dbReference type="Proteomes" id="UP001181693"/>
    </source>
</evidence>
<evidence type="ECO:0000313" key="13">
    <source>
        <dbReference type="EMBL" id="DBA21257.1"/>
    </source>
</evidence>
<keyword evidence="2" id="KW-0479">Metal-binding</keyword>
<organism evidence="13 14">
    <name type="scientific">Pyxicephalus adspersus</name>
    <name type="common">African bullfrog</name>
    <dbReference type="NCBI Taxonomy" id="30357"/>
    <lineage>
        <taxon>Eukaryota</taxon>
        <taxon>Metazoa</taxon>
        <taxon>Chordata</taxon>
        <taxon>Craniata</taxon>
        <taxon>Vertebrata</taxon>
        <taxon>Euteleostomi</taxon>
        <taxon>Amphibia</taxon>
        <taxon>Batrachia</taxon>
        <taxon>Anura</taxon>
        <taxon>Neobatrachia</taxon>
        <taxon>Ranoidea</taxon>
        <taxon>Pyxicephalidae</taxon>
        <taxon>Pyxicephalinae</taxon>
        <taxon>Pyxicephalus</taxon>
    </lineage>
</organism>
<dbReference type="SMART" id="SM00391">
    <property type="entry name" value="MBD"/>
    <property type="match status" value="1"/>
</dbReference>
<dbReference type="InterPro" id="IPR016177">
    <property type="entry name" value="DNA-bd_dom_sf"/>
</dbReference>
<sequence>MSEGWEDWPLLGPGWKRRIAVRKSGQSCGHSDTYYQSPTGQRFRSKPELAKFLGESVDLSCFNFKHGTLIPVENRKKSKKKKKSTSPSRLTPTSPVQPKKRLSFPLETPDKHKQNGTETKSMVKCCTGCKSWFSGVEFGRSKQTNWYCANCRVSRRTFNKEQMHLKSTGCGKCSACSLTENCRYCSVCLLRSHNPEFRSSWKCVKRRCLKAIHKPGDCGVCQGCTATEDCEACLVCLKRQQNPKLEINNKCVKRTCHKEKVGHRKNRKCDTCEACQRELDCGDCDFCQDKPKFGGRNLKRQKCRWRQCLRFAAEKNIPVNLKSSNHPVILERLQREKLAPNDEKMETLNLHCPVKTEEFIAETDDVEAADESTPVITQIFSFATLHEKNGLDQVLQEFLTELNEIPLPAHWEVLSNVGPTLQLVQRSKASTMAETVVHIQPGLHYHIVVREYTVPSFHELFQTHPSRLTTVDEVVELICDLEAYRPCAGLPREGPRSPNCQVLVYEEWCQQCSINPWPSGFVR</sequence>
<comment type="subcellular location">
    <subcellularLocation>
        <location evidence="1">Nucleus</location>
    </subcellularLocation>
</comment>
<comment type="caution">
    <text evidence="13">The sequence shown here is derived from an EMBL/GenBank/DDBJ whole genome shotgun (WGS) entry which is preliminary data.</text>
</comment>
<keyword evidence="6" id="KW-0238">DNA-binding</keyword>
<keyword evidence="4" id="KW-0862">Zinc</keyword>
<evidence type="ECO:0000256" key="5">
    <source>
        <dbReference type="ARBA" id="ARBA00023015"/>
    </source>
</evidence>
<accession>A0AAV3AAK4</accession>
<keyword evidence="7" id="KW-0804">Transcription</keyword>
<dbReference type="GO" id="GO:0005654">
    <property type="term" value="C:nucleoplasm"/>
    <property type="evidence" value="ECO:0007669"/>
    <property type="project" value="UniProtKB-ARBA"/>
</dbReference>
<dbReference type="GO" id="GO:0000122">
    <property type="term" value="P:negative regulation of transcription by RNA polymerase II"/>
    <property type="evidence" value="ECO:0007669"/>
    <property type="project" value="TreeGrafter"/>
</dbReference>
<keyword evidence="5" id="KW-0805">Transcription regulation</keyword>
<evidence type="ECO:0000256" key="7">
    <source>
        <dbReference type="ARBA" id="ARBA00023163"/>
    </source>
</evidence>
<feature type="domain" description="MBD" evidence="11">
    <location>
        <begin position="1"/>
        <end position="69"/>
    </location>
</feature>
<dbReference type="PANTHER" id="PTHR12396">
    <property type="entry name" value="METHYL-CPG BINDING PROTEIN, MBD"/>
    <property type="match status" value="1"/>
</dbReference>
<evidence type="ECO:0000256" key="8">
    <source>
        <dbReference type="ARBA" id="ARBA00023242"/>
    </source>
</evidence>
<feature type="region of interest" description="Disordered" evidence="10">
    <location>
        <begin position="73"/>
        <end position="116"/>
    </location>
</feature>
<evidence type="ECO:0000256" key="6">
    <source>
        <dbReference type="ARBA" id="ARBA00023125"/>
    </source>
</evidence>
<dbReference type="SUPFAM" id="SSF54171">
    <property type="entry name" value="DNA-binding domain"/>
    <property type="match status" value="1"/>
</dbReference>
<evidence type="ECO:0000256" key="3">
    <source>
        <dbReference type="ARBA" id="ARBA00022771"/>
    </source>
</evidence>
<dbReference type="AlphaFoldDB" id="A0AAV3AAK4"/>
<evidence type="ECO:0000256" key="10">
    <source>
        <dbReference type="SAM" id="MobiDB-lite"/>
    </source>
</evidence>
<dbReference type="CDD" id="cd01396">
    <property type="entry name" value="MeCP2_MBD"/>
    <property type="match status" value="1"/>
</dbReference>
<evidence type="ECO:0000256" key="1">
    <source>
        <dbReference type="ARBA" id="ARBA00004123"/>
    </source>
</evidence>
<dbReference type="InterPro" id="IPR002857">
    <property type="entry name" value="Znf_CXXC"/>
</dbReference>
<dbReference type="Pfam" id="PF02008">
    <property type="entry name" value="zf-CXXC"/>
    <property type="match status" value="3"/>
</dbReference>
<dbReference type="GO" id="GO:0006346">
    <property type="term" value="P:DNA methylation-dependent constitutive heterochromatin formation"/>
    <property type="evidence" value="ECO:0007669"/>
    <property type="project" value="TreeGrafter"/>
</dbReference>
<evidence type="ECO:0000256" key="9">
    <source>
        <dbReference type="PROSITE-ProRule" id="PRU00509"/>
    </source>
</evidence>
<feature type="compositionally biased region" description="Low complexity" evidence="10">
    <location>
        <begin position="85"/>
        <end position="94"/>
    </location>
</feature>
<proteinExistence type="predicted"/>
<gene>
    <name evidence="13" type="ORF">GDO54_017929</name>
</gene>
<dbReference type="EMBL" id="DYDO01000007">
    <property type="protein sequence ID" value="DBA21257.1"/>
    <property type="molecule type" value="Genomic_DNA"/>
</dbReference>
<evidence type="ECO:0000256" key="2">
    <source>
        <dbReference type="ARBA" id="ARBA00022723"/>
    </source>
</evidence>
<dbReference type="Pfam" id="PF01429">
    <property type="entry name" value="MBD"/>
    <property type="match status" value="1"/>
</dbReference>
<dbReference type="PROSITE" id="PS51058">
    <property type="entry name" value="ZF_CXXC"/>
    <property type="match status" value="3"/>
</dbReference>
<dbReference type="Gene3D" id="3.30.890.10">
    <property type="entry name" value="Methyl-cpg-binding Protein 2, Chain A"/>
    <property type="match status" value="1"/>
</dbReference>
<evidence type="ECO:0000259" key="11">
    <source>
        <dbReference type="PROSITE" id="PS50982"/>
    </source>
</evidence>
<keyword evidence="14" id="KW-1185">Reference proteome</keyword>